<accession>A0ABQ4BH22</accession>
<proteinExistence type="predicted"/>
<evidence type="ECO:0000313" key="2">
    <source>
        <dbReference type="EMBL" id="GIE69963.1"/>
    </source>
</evidence>
<sequence>MGADAEIFVFDYDRYRRTAVPGLVEVIGGAGVTPWLDGVCRRLGEHFAEEWLELADASRAAPGRRGAGTGCSSAMTSAPGRAAVRTDSGHARDHHGTRLVAYGRALVDRTKWGLS</sequence>
<dbReference type="EMBL" id="BOMS01000094">
    <property type="protein sequence ID" value="GIE69963.1"/>
    <property type="molecule type" value="Genomic_DNA"/>
</dbReference>
<comment type="caution">
    <text evidence="2">The sequence shown here is derived from an EMBL/GenBank/DDBJ whole genome shotgun (WGS) entry which is preliminary data.</text>
</comment>
<keyword evidence="3" id="KW-1185">Reference proteome</keyword>
<organism evidence="2 3">
    <name type="scientific">Actinoplanes palleronii</name>
    <dbReference type="NCBI Taxonomy" id="113570"/>
    <lineage>
        <taxon>Bacteria</taxon>
        <taxon>Bacillati</taxon>
        <taxon>Actinomycetota</taxon>
        <taxon>Actinomycetes</taxon>
        <taxon>Micromonosporales</taxon>
        <taxon>Micromonosporaceae</taxon>
        <taxon>Actinoplanes</taxon>
    </lineage>
</organism>
<protein>
    <submittedName>
        <fullName evidence="2">Uncharacterized protein</fullName>
    </submittedName>
</protein>
<evidence type="ECO:0000256" key="1">
    <source>
        <dbReference type="SAM" id="MobiDB-lite"/>
    </source>
</evidence>
<dbReference type="Proteomes" id="UP000624709">
    <property type="component" value="Unassembled WGS sequence"/>
</dbReference>
<feature type="region of interest" description="Disordered" evidence="1">
    <location>
        <begin position="61"/>
        <end position="94"/>
    </location>
</feature>
<evidence type="ECO:0000313" key="3">
    <source>
        <dbReference type="Proteomes" id="UP000624709"/>
    </source>
</evidence>
<gene>
    <name evidence="2" type="ORF">Apa02nite_060710</name>
</gene>
<name>A0ABQ4BH22_9ACTN</name>
<reference evidence="2 3" key="1">
    <citation type="submission" date="2021-01" db="EMBL/GenBank/DDBJ databases">
        <title>Whole genome shotgun sequence of Actinoplanes palleronii NBRC 14916.</title>
        <authorList>
            <person name="Komaki H."/>
            <person name="Tamura T."/>
        </authorList>
    </citation>
    <scope>NUCLEOTIDE SEQUENCE [LARGE SCALE GENOMIC DNA]</scope>
    <source>
        <strain evidence="2 3">NBRC 14916</strain>
    </source>
</reference>